<evidence type="ECO:0000256" key="1">
    <source>
        <dbReference type="SAM" id="MobiDB-lite"/>
    </source>
</evidence>
<accession>A0ABY5SN23</accession>
<evidence type="ECO:0000313" key="3">
    <source>
        <dbReference type="EMBL" id="UVI35970.1"/>
    </source>
</evidence>
<dbReference type="SUPFAM" id="SSF75304">
    <property type="entry name" value="Amidase signature (AS) enzymes"/>
    <property type="match status" value="1"/>
</dbReference>
<feature type="domain" description="Amidase" evidence="2">
    <location>
        <begin position="27"/>
        <end position="449"/>
    </location>
</feature>
<dbReference type="InterPro" id="IPR036928">
    <property type="entry name" value="AS_sf"/>
</dbReference>
<evidence type="ECO:0000259" key="2">
    <source>
        <dbReference type="Pfam" id="PF01425"/>
    </source>
</evidence>
<protein>
    <submittedName>
        <fullName evidence="3">Amidase family protein</fullName>
    </submittedName>
</protein>
<keyword evidence="4" id="KW-1185">Reference proteome</keyword>
<dbReference type="Pfam" id="PF01425">
    <property type="entry name" value="Amidase"/>
    <property type="match status" value="1"/>
</dbReference>
<dbReference type="EMBL" id="CP093443">
    <property type="protein sequence ID" value="UVI35970.1"/>
    <property type="molecule type" value="Genomic_DNA"/>
</dbReference>
<reference evidence="3" key="1">
    <citation type="submission" date="2022-03" db="EMBL/GenBank/DDBJ databases">
        <title>Brevibacterium spongiae sp. nov., isolated from marine sponge.</title>
        <authorList>
            <person name="Li Z."/>
            <person name="Zhang M."/>
        </authorList>
    </citation>
    <scope>NUCLEOTIDE SEQUENCE</scope>
    <source>
        <strain evidence="3">WHS-Z9</strain>
    </source>
</reference>
<sequence>MTTDSPTWLSLTEQAAVLDSRELSSVELVTAHLDRIAEINPATNAIVTLEPERALAAAREADRRRAAGEEGLPPLCGVPMTHKDTHDTTGMRTTYGSELFADHVPQRTSTVIARLQSVGVISTGKSNVPEFAAGAHTANRVFGTTRNPFDITRSAAGSSGGAAAAIACGVQAAGDGSDTGGSLRLPASFNNIVGLRPSHGWIPRTFPEDPWQWLSQPGFMARTVDDVAWLMELCSGTGPGPASPRCGPWREEATDLSGITAGFSPDLGGQLELEAEVRDVVAGAASVFADLGARLSEAVPDLRAARGVFRTARAYEFAANLREVDATHPGRLKASLQADVDAGLALTAPDLFDFDRARTKLWAAMNDYFSTHDVLITVTSQVLPFSAEDDYPTRINSRPIDDYMAWVDSTTLISATGCPALSVPAGFGSTGLPIGLQIIGPVGGDATVLRVARGFEAATGYARRRPDLWGAGISSREVSIGG</sequence>
<evidence type="ECO:0000313" key="4">
    <source>
        <dbReference type="Proteomes" id="UP001064879"/>
    </source>
</evidence>
<dbReference type="Gene3D" id="3.90.1300.10">
    <property type="entry name" value="Amidase signature (AS) domain"/>
    <property type="match status" value="1"/>
</dbReference>
<dbReference type="InterPro" id="IPR023631">
    <property type="entry name" value="Amidase_dom"/>
</dbReference>
<dbReference type="InterPro" id="IPR000120">
    <property type="entry name" value="Amidase"/>
</dbReference>
<dbReference type="RefSeq" id="WP_265418584.1">
    <property type="nucleotide sequence ID" value="NZ_CP093443.1"/>
</dbReference>
<name>A0ABY5SN23_9MICO</name>
<feature type="region of interest" description="Disordered" evidence="1">
    <location>
        <begin position="64"/>
        <end position="85"/>
    </location>
</feature>
<dbReference type="PANTHER" id="PTHR11895">
    <property type="entry name" value="TRANSAMIDASE"/>
    <property type="match status" value="1"/>
</dbReference>
<dbReference type="PANTHER" id="PTHR11895:SF76">
    <property type="entry name" value="INDOLEACETAMIDE HYDROLASE"/>
    <property type="match status" value="1"/>
</dbReference>
<gene>
    <name evidence="3" type="ORF">L1F31_17940</name>
</gene>
<dbReference type="Proteomes" id="UP001064879">
    <property type="component" value="Chromosome"/>
</dbReference>
<organism evidence="3 4">
    <name type="scientific">Brevibacterium spongiae</name>
    <dbReference type="NCBI Taxonomy" id="2909672"/>
    <lineage>
        <taxon>Bacteria</taxon>
        <taxon>Bacillati</taxon>
        <taxon>Actinomycetota</taxon>
        <taxon>Actinomycetes</taxon>
        <taxon>Micrococcales</taxon>
        <taxon>Brevibacteriaceae</taxon>
        <taxon>Brevibacterium</taxon>
    </lineage>
</organism>
<proteinExistence type="predicted"/>